<dbReference type="Gene3D" id="3.40.50.720">
    <property type="entry name" value="NAD(P)-binding Rossmann-like Domain"/>
    <property type="match status" value="1"/>
</dbReference>
<dbReference type="Proteomes" id="UP001298753">
    <property type="component" value="Unassembled WGS sequence"/>
</dbReference>
<sequence length="59" mass="6273">MHSIRWRSFGVPAADIPLRRTATPEEVAHAVCFLASEQAAYLTGVTLDVTADSLCGKAA</sequence>
<keyword evidence="2" id="KW-1185">Reference proteome</keyword>
<reference evidence="1 2" key="1">
    <citation type="submission" date="2021-10" db="EMBL/GenBank/DDBJ databases">
        <title>Anaerobic single-cell dispensing facilitates the cultivation of human gut bacteria.</title>
        <authorList>
            <person name="Afrizal A."/>
        </authorList>
    </citation>
    <scope>NUCLEOTIDE SEQUENCE [LARGE SCALE GENOMIC DNA]</scope>
    <source>
        <strain evidence="1 2">CLA-AA-H270</strain>
    </source>
</reference>
<dbReference type="GeneID" id="98661292"/>
<proteinExistence type="predicted"/>
<protein>
    <submittedName>
        <fullName evidence="1">SDR family oxidoreductase</fullName>
    </submittedName>
</protein>
<name>A0AAW4VYN4_9FIRM</name>
<dbReference type="RefSeq" id="WP_227600086.1">
    <property type="nucleotide sequence ID" value="NZ_JAJEPX010000003.1"/>
</dbReference>
<dbReference type="AlphaFoldDB" id="A0AAW4VYN4"/>
<dbReference type="InterPro" id="IPR036291">
    <property type="entry name" value="NAD(P)-bd_dom_sf"/>
</dbReference>
<gene>
    <name evidence="1" type="ORF">LKD22_02120</name>
</gene>
<organism evidence="1 2">
    <name type="scientific">Agathobaculum butyriciproducens</name>
    <dbReference type="NCBI Taxonomy" id="1628085"/>
    <lineage>
        <taxon>Bacteria</taxon>
        <taxon>Bacillati</taxon>
        <taxon>Bacillota</taxon>
        <taxon>Clostridia</taxon>
        <taxon>Eubacteriales</taxon>
        <taxon>Butyricicoccaceae</taxon>
        <taxon>Agathobaculum</taxon>
    </lineage>
</organism>
<evidence type="ECO:0000313" key="1">
    <source>
        <dbReference type="EMBL" id="MCC2175938.1"/>
    </source>
</evidence>
<comment type="caution">
    <text evidence="1">The sequence shown here is derived from an EMBL/GenBank/DDBJ whole genome shotgun (WGS) entry which is preliminary data.</text>
</comment>
<evidence type="ECO:0000313" key="2">
    <source>
        <dbReference type="Proteomes" id="UP001298753"/>
    </source>
</evidence>
<dbReference type="EMBL" id="JAJEPX010000003">
    <property type="protein sequence ID" value="MCC2175938.1"/>
    <property type="molecule type" value="Genomic_DNA"/>
</dbReference>
<accession>A0AAW4VYN4</accession>
<dbReference type="InterPro" id="IPR002347">
    <property type="entry name" value="SDR_fam"/>
</dbReference>
<dbReference type="Pfam" id="PF13561">
    <property type="entry name" value="adh_short_C2"/>
    <property type="match status" value="1"/>
</dbReference>
<dbReference type="SUPFAM" id="SSF51735">
    <property type="entry name" value="NAD(P)-binding Rossmann-fold domains"/>
    <property type="match status" value="1"/>
</dbReference>